<dbReference type="GO" id="GO:0042802">
    <property type="term" value="F:identical protein binding"/>
    <property type="evidence" value="ECO:0007669"/>
    <property type="project" value="UniProtKB-ARBA"/>
</dbReference>
<comment type="caution">
    <text evidence="9">The sequence shown here is derived from an EMBL/GenBank/DDBJ whole genome shotgun (WGS) entry which is preliminary data.</text>
</comment>
<comment type="subcellular location">
    <subcellularLocation>
        <location evidence="7">Cytoplasm</location>
    </subcellularLocation>
</comment>
<feature type="binding site" evidence="6">
    <location>
        <position position="94"/>
    </location>
    <ligand>
        <name>Fe cation</name>
        <dbReference type="ChEBI" id="CHEBI:24875"/>
        <label>1</label>
    </ligand>
</feature>
<keyword evidence="5 6" id="KW-0408">Iron</keyword>
<keyword evidence="4" id="KW-0560">Oxidoreductase</keyword>
<evidence type="ECO:0000313" key="9">
    <source>
        <dbReference type="EMBL" id="ERP31715.1"/>
    </source>
</evidence>
<dbReference type="GO" id="GO:0008198">
    <property type="term" value="F:ferrous iron binding"/>
    <property type="evidence" value="ECO:0007669"/>
    <property type="project" value="TreeGrafter"/>
</dbReference>
<dbReference type="AlphaFoldDB" id="U7DBB5"/>
<dbReference type="EC" id="1.16.3.2" evidence="7"/>
<accession>U7DBB5</accession>
<dbReference type="FunFam" id="1.20.1260.10:FF:000001">
    <property type="entry name" value="Non-heme ferritin"/>
    <property type="match status" value="1"/>
</dbReference>
<dbReference type="CDD" id="cd01055">
    <property type="entry name" value="Nonheme_Ferritin"/>
    <property type="match status" value="1"/>
</dbReference>
<dbReference type="PROSITE" id="PS50905">
    <property type="entry name" value="FERRITIN_LIKE"/>
    <property type="match status" value="1"/>
</dbReference>
<keyword evidence="7" id="KW-0963">Cytoplasm</keyword>
<feature type="binding site" evidence="6">
    <location>
        <position position="127"/>
    </location>
    <ligand>
        <name>Fe cation</name>
        <dbReference type="ChEBI" id="CHEBI:24875"/>
        <label>1</label>
    </ligand>
</feature>
<dbReference type="OrthoDB" id="9801481at2"/>
<dbReference type="InterPro" id="IPR009078">
    <property type="entry name" value="Ferritin-like_SF"/>
</dbReference>
<organism evidence="9 10">
    <name type="scientific">Chitinivibrio alkaliphilus ACht1</name>
    <dbReference type="NCBI Taxonomy" id="1313304"/>
    <lineage>
        <taxon>Bacteria</taxon>
        <taxon>Pseudomonadati</taxon>
        <taxon>Fibrobacterota</taxon>
        <taxon>Chitinivibrionia</taxon>
        <taxon>Chitinivibrionales</taxon>
        <taxon>Chitinivibrionaceae</taxon>
        <taxon>Chitinivibrio</taxon>
    </lineage>
</organism>
<dbReference type="eggNOG" id="COG1528">
    <property type="taxonomic scope" value="Bacteria"/>
</dbReference>
<evidence type="ECO:0000256" key="3">
    <source>
        <dbReference type="ARBA" id="ARBA00022723"/>
    </source>
</evidence>
<dbReference type="GO" id="GO:0006826">
    <property type="term" value="P:iron ion transport"/>
    <property type="evidence" value="ECO:0007669"/>
    <property type="project" value="InterPro"/>
</dbReference>
<name>U7DBB5_9BACT</name>
<comment type="function">
    <text evidence="7">Iron-storage protein.</text>
</comment>
<evidence type="ECO:0000256" key="4">
    <source>
        <dbReference type="ARBA" id="ARBA00023002"/>
    </source>
</evidence>
<feature type="binding site" evidence="6">
    <location>
        <position position="17"/>
    </location>
    <ligand>
        <name>Fe cation</name>
        <dbReference type="ChEBI" id="CHEBI:24875"/>
        <label>1</label>
    </ligand>
</feature>
<comment type="catalytic activity">
    <reaction evidence="7">
        <text>4 Fe(2+) + O2 + 6 H2O = 4 iron(III) oxide-hydroxide + 12 H(+)</text>
        <dbReference type="Rhea" id="RHEA:11972"/>
        <dbReference type="ChEBI" id="CHEBI:15377"/>
        <dbReference type="ChEBI" id="CHEBI:15378"/>
        <dbReference type="ChEBI" id="CHEBI:15379"/>
        <dbReference type="ChEBI" id="CHEBI:29033"/>
        <dbReference type="ChEBI" id="CHEBI:78619"/>
        <dbReference type="EC" id="1.16.3.2"/>
    </reaction>
</comment>
<dbReference type="RefSeq" id="WP_022636838.1">
    <property type="nucleotide sequence ID" value="NZ_ASJR01000010.1"/>
</dbReference>
<dbReference type="PANTHER" id="PTHR11431:SF127">
    <property type="entry name" value="BACTERIAL NON-HEME FERRITIN"/>
    <property type="match status" value="1"/>
</dbReference>
<dbReference type="InterPro" id="IPR001519">
    <property type="entry name" value="Ferritin"/>
</dbReference>
<evidence type="ECO:0000259" key="8">
    <source>
        <dbReference type="PROSITE" id="PS50905"/>
    </source>
</evidence>
<feature type="binding site" evidence="6">
    <location>
        <position position="53"/>
    </location>
    <ligand>
        <name>Fe cation</name>
        <dbReference type="ChEBI" id="CHEBI:24875"/>
        <label>1</label>
    </ligand>
</feature>
<keyword evidence="2 7" id="KW-0409">Iron storage</keyword>
<proteinExistence type="inferred from homology"/>
<comment type="similarity">
    <text evidence="1 7">Belongs to the ferritin family. Prokaryotic subfamily.</text>
</comment>
<keyword evidence="3 6" id="KW-0479">Metal-binding</keyword>
<dbReference type="Pfam" id="PF00210">
    <property type="entry name" value="Ferritin"/>
    <property type="match status" value="1"/>
</dbReference>
<dbReference type="GO" id="GO:0005829">
    <property type="term" value="C:cytosol"/>
    <property type="evidence" value="ECO:0007669"/>
    <property type="project" value="TreeGrafter"/>
</dbReference>
<dbReference type="Proteomes" id="UP000017148">
    <property type="component" value="Unassembled WGS sequence"/>
</dbReference>
<gene>
    <name evidence="9" type="ORF">CALK_1377</name>
</gene>
<dbReference type="InterPro" id="IPR041719">
    <property type="entry name" value="Ferritin_prok"/>
</dbReference>
<evidence type="ECO:0000256" key="7">
    <source>
        <dbReference type="RuleBase" id="RU361145"/>
    </source>
</evidence>
<feature type="binding site" evidence="6">
    <location>
        <position position="50"/>
    </location>
    <ligand>
        <name>Fe cation</name>
        <dbReference type="ChEBI" id="CHEBI:24875"/>
        <label>1</label>
    </ligand>
</feature>
<dbReference type="Gene3D" id="1.20.1260.10">
    <property type="match status" value="1"/>
</dbReference>
<keyword evidence="10" id="KW-1185">Reference proteome</keyword>
<dbReference type="GO" id="GO:0006879">
    <property type="term" value="P:intracellular iron ion homeostasis"/>
    <property type="evidence" value="ECO:0007669"/>
    <property type="project" value="UniProtKB-KW"/>
</dbReference>
<dbReference type="GO" id="GO:0004322">
    <property type="term" value="F:ferroxidase activity"/>
    <property type="evidence" value="ECO:0007669"/>
    <property type="project" value="TreeGrafter"/>
</dbReference>
<evidence type="ECO:0000313" key="10">
    <source>
        <dbReference type="Proteomes" id="UP000017148"/>
    </source>
</evidence>
<dbReference type="STRING" id="1313304.CALK_1377"/>
<dbReference type="SUPFAM" id="SSF47240">
    <property type="entry name" value="Ferritin-like"/>
    <property type="match status" value="1"/>
</dbReference>
<dbReference type="InterPro" id="IPR009040">
    <property type="entry name" value="Ferritin-like_diiron"/>
</dbReference>
<dbReference type="InterPro" id="IPR012347">
    <property type="entry name" value="Ferritin-like"/>
</dbReference>
<protein>
    <recommendedName>
        <fullName evidence="7">Ferritin</fullName>
        <ecNumber evidence="7">1.16.3.2</ecNumber>
    </recommendedName>
</protein>
<evidence type="ECO:0000256" key="2">
    <source>
        <dbReference type="ARBA" id="ARBA00022434"/>
    </source>
</evidence>
<feature type="domain" description="Ferritin-like diiron" evidence="8">
    <location>
        <begin position="1"/>
        <end position="145"/>
    </location>
</feature>
<reference evidence="9 10" key="1">
    <citation type="journal article" date="2013" name="Environ. Microbiol.">
        <title>Genome analysis of Chitinivibrio alkaliphilus gen. nov., sp. nov., a novel extremely haloalkaliphilic anaerobic chitinolytic bacterium from the candidate phylum Termite Group 3.</title>
        <authorList>
            <person name="Sorokin D.Y."/>
            <person name="Gumerov V.M."/>
            <person name="Rakitin A.L."/>
            <person name="Beletsky A.V."/>
            <person name="Damste J.S."/>
            <person name="Muyzer G."/>
            <person name="Mardanov A.V."/>
            <person name="Ravin N.V."/>
        </authorList>
    </citation>
    <scope>NUCLEOTIDE SEQUENCE [LARGE SCALE GENOMIC DNA]</scope>
    <source>
        <strain evidence="9 10">ACht1</strain>
    </source>
</reference>
<evidence type="ECO:0000256" key="5">
    <source>
        <dbReference type="ARBA" id="ARBA00023004"/>
    </source>
</evidence>
<dbReference type="EMBL" id="ASJR01000010">
    <property type="protein sequence ID" value="ERP31715.1"/>
    <property type="molecule type" value="Genomic_DNA"/>
</dbReference>
<evidence type="ECO:0000256" key="1">
    <source>
        <dbReference type="ARBA" id="ARBA00006950"/>
    </source>
</evidence>
<evidence type="ECO:0000256" key="6">
    <source>
        <dbReference type="PIRSR" id="PIRSR601519-1"/>
    </source>
</evidence>
<dbReference type="GO" id="GO:0008199">
    <property type="term" value="F:ferric iron binding"/>
    <property type="evidence" value="ECO:0007669"/>
    <property type="project" value="InterPro"/>
</dbReference>
<sequence>MLSKKIETALNEQIQKELFSEYQYLAMAAYCADEDLAGFENFFMVHTQEERFHAMKIYRYILDRGGKVSLRPLEKPQNEFSSLIEAFEIALSHEEFVSKSINELVDLAIEEKDHATRSFLNWFVDEQVEEEDLFSTVLNKLKLVKGDGHGILMLDEEYAARTFSGEEE</sequence>
<dbReference type="PANTHER" id="PTHR11431">
    <property type="entry name" value="FERRITIN"/>
    <property type="match status" value="1"/>
</dbReference>
<dbReference type="InterPro" id="IPR008331">
    <property type="entry name" value="Ferritin_DPS_dom"/>
</dbReference>